<sequence>MAYAYTESKKRKNARKTMLVTGAGAGIGAATARRFSREGWTLGLIDIDGEAVETLNTELGSRHWHRALDVTDPTAVASALSDFGTFVNGRLDLLFNCAGILRVGHYEDIPAAEHRRIMEVNVLALMEITQQAFPLLRTTPGARVINMSSASALYGIPHFASYSASKFAVRGFTEALNLEWRQHDITVQDIMPPFVKTKMVSSQTFQAPIIDRLGVNLEAEDIAEAVWKAHTVDDVHNPVGLQFKSLVTGSKWLPNAVTRQLIGLLSKT</sequence>
<dbReference type="PANTHER" id="PTHR44196">
    <property type="entry name" value="DEHYDROGENASE/REDUCTASE SDR FAMILY MEMBER 7B"/>
    <property type="match status" value="1"/>
</dbReference>
<dbReference type="HOGENOM" id="CLU_010194_2_1_6"/>
<dbReference type="PATRIC" id="fig|626887.3.peg.3457"/>
<dbReference type="PANTHER" id="PTHR44196:SF1">
    <property type="entry name" value="DEHYDROGENASE_REDUCTASE SDR FAMILY MEMBER 7B"/>
    <property type="match status" value="1"/>
</dbReference>
<dbReference type="InterPro" id="IPR002347">
    <property type="entry name" value="SDR_fam"/>
</dbReference>
<dbReference type="SMART" id="SM00822">
    <property type="entry name" value="PKS_KR"/>
    <property type="match status" value="1"/>
</dbReference>
<protein>
    <submittedName>
        <fullName evidence="5">Short-chain dehydrogenase</fullName>
    </submittedName>
</protein>
<dbReference type="InterPro" id="IPR057326">
    <property type="entry name" value="KR_dom"/>
</dbReference>
<dbReference type="PRINTS" id="PR00081">
    <property type="entry name" value="GDHRDH"/>
</dbReference>
<evidence type="ECO:0000259" key="4">
    <source>
        <dbReference type="SMART" id="SM00822"/>
    </source>
</evidence>
<evidence type="ECO:0000256" key="1">
    <source>
        <dbReference type="ARBA" id="ARBA00006484"/>
    </source>
</evidence>
<comment type="similarity">
    <text evidence="1 3">Belongs to the short-chain dehydrogenases/reductases (SDR) family.</text>
</comment>
<dbReference type="NCBIfam" id="NF006123">
    <property type="entry name" value="PRK08267.1"/>
    <property type="match status" value="1"/>
</dbReference>
<dbReference type="eggNOG" id="COG4221">
    <property type="taxonomic scope" value="Bacteria"/>
</dbReference>
<name>N6VZ72_9GAMM</name>
<evidence type="ECO:0000313" key="5">
    <source>
        <dbReference type="EMBL" id="ENO13174.2"/>
    </source>
</evidence>
<reference evidence="5 6" key="1">
    <citation type="journal article" date="2013" name="Genome Announc.">
        <title>Genome Sequence of the Polycyclic Aromatic Hydrocarbon-Degrading Bacterium Strain Marinobacter nanhaiticus D15-8WT.</title>
        <authorList>
            <person name="Cui Z."/>
            <person name="Gao W."/>
            <person name="Li Q."/>
            <person name="Xu G."/>
            <person name="Zheng L."/>
        </authorList>
    </citation>
    <scope>NUCLEOTIDE SEQUENCE [LARGE SCALE GENOMIC DNA]</scope>
    <source>
        <strain evidence="5 6">D15-8W</strain>
    </source>
</reference>
<gene>
    <name evidence="5" type="ORF">J057_17300</name>
</gene>
<accession>N6VZ72</accession>
<dbReference type="Proteomes" id="UP000013165">
    <property type="component" value="Unassembled WGS sequence"/>
</dbReference>
<feature type="domain" description="Ketoreductase" evidence="4">
    <location>
        <begin position="16"/>
        <end position="183"/>
    </location>
</feature>
<evidence type="ECO:0000256" key="2">
    <source>
        <dbReference type="ARBA" id="ARBA00023002"/>
    </source>
</evidence>
<keyword evidence="2" id="KW-0560">Oxidoreductase</keyword>
<dbReference type="AlphaFoldDB" id="N6VZ72"/>
<dbReference type="Pfam" id="PF00106">
    <property type="entry name" value="adh_short"/>
    <property type="match status" value="1"/>
</dbReference>
<keyword evidence="6" id="KW-1185">Reference proteome</keyword>
<organism evidence="5 6">
    <name type="scientific">Marinobacter nanhaiticus D15-8W</name>
    <dbReference type="NCBI Taxonomy" id="626887"/>
    <lineage>
        <taxon>Bacteria</taxon>
        <taxon>Pseudomonadati</taxon>
        <taxon>Pseudomonadota</taxon>
        <taxon>Gammaproteobacteria</taxon>
        <taxon>Pseudomonadales</taxon>
        <taxon>Marinobacteraceae</taxon>
        <taxon>Marinobacter</taxon>
    </lineage>
</organism>
<dbReference type="PRINTS" id="PR00080">
    <property type="entry name" value="SDRFAMILY"/>
</dbReference>
<dbReference type="RefSeq" id="WP_115840245.1">
    <property type="nucleotide sequence ID" value="NZ_AP028878.1"/>
</dbReference>
<dbReference type="Gene3D" id="3.40.50.720">
    <property type="entry name" value="NAD(P)-binding Rossmann-like Domain"/>
    <property type="match status" value="1"/>
</dbReference>
<dbReference type="STRING" id="626887.J057_17300"/>
<dbReference type="OrthoDB" id="658698at2"/>
<dbReference type="EMBL" id="APLQ01000014">
    <property type="protein sequence ID" value="ENO13174.2"/>
    <property type="molecule type" value="Genomic_DNA"/>
</dbReference>
<dbReference type="InterPro" id="IPR036291">
    <property type="entry name" value="NAD(P)-bd_dom_sf"/>
</dbReference>
<comment type="caution">
    <text evidence="5">The sequence shown here is derived from an EMBL/GenBank/DDBJ whole genome shotgun (WGS) entry which is preliminary data.</text>
</comment>
<dbReference type="GO" id="GO:0016491">
    <property type="term" value="F:oxidoreductase activity"/>
    <property type="evidence" value="ECO:0007669"/>
    <property type="project" value="UniProtKB-KW"/>
</dbReference>
<dbReference type="SUPFAM" id="SSF51735">
    <property type="entry name" value="NAD(P)-binding Rossmann-fold domains"/>
    <property type="match status" value="1"/>
</dbReference>
<evidence type="ECO:0000256" key="3">
    <source>
        <dbReference type="RuleBase" id="RU000363"/>
    </source>
</evidence>
<proteinExistence type="inferred from homology"/>
<evidence type="ECO:0000313" key="6">
    <source>
        <dbReference type="Proteomes" id="UP000013165"/>
    </source>
</evidence>
<dbReference type="GO" id="GO:0016020">
    <property type="term" value="C:membrane"/>
    <property type="evidence" value="ECO:0007669"/>
    <property type="project" value="TreeGrafter"/>
</dbReference>